<reference evidence="3" key="1">
    <citation type="journal article" date="2019" name="Curr. Biol.">
        <title>Genome Sequence of Striga asiatica Provides Insight into the Evolution of Plant Parasitism.</title>
        <authorList>
            <person name="Yoshida S."/>
            <person name="Kim S."/>
            <person name="Wafula E.K."/>
            <person name="Tanskanen J."/>
            <person name="Kim Y.M."/>
            <person name="Honaas L."/>
            <person name="Yang Z."/>
            <person name="Spallek T."/>
            <person name="Conn C.E."/>
            <person name="Ichihashi Y."/>
            <person name="Cheong K."/>
            <person name="Cui S."/>
            <person name="Der J.P."/>
            <person name="Gundlach H."/>
            <person name="Jiao Y."/>
            <person name="Hori C."/>
            <person name="Ishida J.K."/>
            <person name="Kasahara H."/>
            <person name="Kiba T."/>
            <person name="Kim M.S."/>
            <person name="Koo N."/>
            <person name="Laohavisit A."/>
            <person name="Lee Y.H."/>
            <person name="Lumba S."/>
            <person name="McCourt P."/>
            <person name="Mortimer J.C."/>
            <person name="Mutuku J.M."/>
            <person name="Nomura T."/>
            <person name="Sasaki-Sekimoto Y."/>
            <person name="Seto Y."/>
            <person name="Wang Y."/>
            <person name="Wakatake T."/>
            <person name="Sakakibara H."/>
            <person name="Demura T."/>
            <person name="Yamaguchi S."/>
            <person name="Yoneyama K."/>
            <person name="Manabe R.I."/>
            <person name="Nelson D.C."/>
            <person name="Schulman A.H."/>
            <person name="Timko M.P."/>
            <person name="dePamphilis C.W."/>
            <person name="Choi D."/>
            <person name="Shirasu K."/>
        </authorList>
    </citation>
    <scope>NUCLEOTIDE SEQUENCE [LARGE SCALE GENOMIC DNA]</scope>
    <source>
        <strain evidence="3">cv. UVA1</strain>
    </source>
</reference>
<evidence type="ECO:0000256" key="1">
    <source>
        <dbReference type="RuleBase" id="RU362006"/>
    </source>
</evidence>
<dbReference type="PANTHER" id="PTHR12300:SF162">
    <property type="entry name" value="HVA22-LIKE PROTEIN J"/>
    <property type="match status" value="1"/>
</dbReference>
<dbReference type="Pfam" id="PF03134">
    <property type="entry name" value="TB2_DP1_HVA22"/>
    <property type="match status" value="1"/>
</dbReference>
<evidence type="ECO:0000313" key="3">
    <source>
        <dbReference type="Proteomes" id="UP000325081"/>
    </source>
</evidence>
<dbReference type="OrthoDB" id="434647at2759"/>
<organism evidence="2 3">
    <name type="scientific">Striga asiatica</name>
    <name type="common">Asiatic witchweed</name>
    <name type="synonym">Buchnera asiatica</name>
    <dbReference type="NCBI Taxonomy" id="4170"/>
    <lineage>
        <taxon>Eukaryota</taxon>
        <taxon>Viridiplantae</taxon>
        <taxon>Streptophyta</taxon>
        <taxon>Embryophyta</taxon>
        <taxon>Tracheophyta</taxon>
        <taxon>Spermatophyta</taxon>
        <taxon>Magnoliopsida</taxon>
        <taxon>eudicotyledons</taxon>
        <taxon>Gunneridae</taxon>
        <taxon>Pentapetalae</taxon>
        <taxon>asterids</taxon>
        <taxon>lamiids</taxon>
        <taxon>Lamiales</taxon>
        <taxon>Orobanchaceae</taxon>
        <taxon>Buchnereae</taxon>
        <taxon>Striga</taxon>
    </lineage>
</organism>
<accession>A0A5A7P865</accession>
<name>A0A5A7P865_STRAF</name>
<dbReference type="Proteomes" id="UP000325081">
    <property type="component" value="Unassembled WGS sequence"/>
</dbReference>
<gene>
    <name evidence="2" type="ORF">STAS_04854</name>
</gene>
<comment type="caution">
    <text evidence="2">The sequence shown here is derived from an EMBL/GenBank/DDBJ whole genome shotgun (WGS) entry which is preliminary data.</text>
</comment>
<dbReference type="AlphaFoldDB" id="A0A5A7P865"/>
<dbReference type="EMBL" id="BKCP01003335">
    <property type="protein sequence ID" value="GER29025.1"/>
    <property type="molecule type" value="Genomic_DNA"/>
</dbReference>
<keyword evidence="3" id="KW-1185">Reference proteome</keyword>
<dbReference type="GO" id="GO:0016020">
    <property type="term" value="C:membrane"/>
    <property type="evidence" value="ECO:0007669"/>
    <property type="project" value="UniProtKB-SubCell"/>
</dbReference>
<evidence type="ECO:0000313" key="2">
    <source>
        <dbReference type="EMBL" id="GER29025.1"/>
    </source>
</evidence>
<comment type="subcellular location">
    <subcellularLocation>
        <location evidence="1">Membrane</location>
        <topology evidence="1">Multi-pass membrane protein</topology>
    </subcellularLocation>
</comment>
<sequence>MVSQPLVAGPKPLQLKAIKGVGQVINQPVIPSLLPRSVPHNWCLDTHILHFNVSKPLRKTESKFQNSVFGVNIGEHCLEQEIDLHFHKERKKRTNLQLVKSSCVFCRIIVAVITILEKIGDVFVSWLPIYGEMKLALFIYLWYPKTKGTGVIYDTLLRPYVSKHETNIDRSLIEFRERAWNLAIYYWHNCTELGSTKILQFLQFVSSQSGRVTEPSPEIILNQEYEVEQSSSPPRKSFGFFRRSKPEKRAYRNQTSKSEAIKVELQNQRHFIRPEDVLVSDPLGADKSDVDHEIEAARNRLRRFIDG</sequence>
<dbReference type="InterPro" id="IPR004345">
    <property type="entry name" value="TB2_DP1_HVA22"/>
</dbReference>
<keyword evidence="2" id="KW-0675">Receptor</keyword>
<comment type="similarity">
    <text evidence="1">Belongs to the DP1 family.</text>
</comment>
<protein>
    <recommendedName>
        <fullName evidence="1">HVA22-like protein</fullName>
    </recommendedName>
</protein>
<dbReference type="PANTHER" id="PTHR12300">
    <property type="entry name" value="HVA22-LIKE PROTEINS"/>
    <property type="match status" value="1"/>
</dbReference>
<proteinExistence type="inferred from homology"/>